<sequence>MVVAKGGSKAKLGTPKGKKPTDDTSTPFPGGLKNQTLLKDFNNHVAAAIWNEDNMGWFIDVYHPRVENASRRKAGMEDGDDIYDRVRRAVEVVTAWKALLHGVGDRASALQMANEVLKHLIIVGLSVTSSSTTSVASPS</sequence>
<proteinExistence type="predicted"/>
<dbReference type="EMBL" id="JBBNAG010000010">
    <property type="protein sequence ID" value="KAK9100542.1"/>
    <property type="molecule type" value="Genomic_DNA"/>
</dbReference>
<accession>A0AAP0HWQ6</accession>
<reference evidence="2 3" key="1">
    <citation type="submission" date="2024-01" db="EMBL/GenBank/DDBJ databases">
        <title>Genome assemblies of Stephania.</title>
        <authorList>
            <person name="Yang L."/>
        </authorList>
    </citation>
    <scope>NUCLEOTIDE SEQUENCE [LARGE SCALE GENOMIC DNA]</scope>
    <source>
        <strain evidence="2">JXDWG</strain>
        <tissue evidence="2">Leaf</tissue>
    </source>
</reference>
<comment type="caution">
    <text evidence="2">The sequence shown here is derived from an EMBL/GenBank/DDBJ whole genome shotgun (WGS) entry which is preliminary data.</text>
</comment>
<evidence type="ECO:0000256" key="1">
    <source>
        <dbReference type="SAM" id="MobiDB-lite"/>
    </source>
</evidence>
<name>A0AAP0HWQ6_9MAGN</name>
<protein>
    <submittedName>
        <fullName evidence="2">Uncharacterized protein</fullName>
    </submittedName>
</protein>
<feature type="region of interest" description="Disordered" evidence="1">
    <location>
        <begin position="1"/>
        <end position="30"/>
    </location>
</feature>
<evidence type="ECO:0000313" key="2">
    <source>
        <dbReference type="EMBL" id="KAK9100542.1"/>
    </source>
</evidence>
<keyword evidence="3" id="KW-1185">Reference proteome</keyword>
<dbReference type="Proteomes" id="UP001419268">
    <property type="component" value="Unassembled WGS sequence"/>
</dbReference>
<dbReference type="AlphaFoldDB" id="A0AAP0HWQ6"/>
<organism evidence="2 3">
    <name type="scientific">Stephania cephalantha</name>
    <dbReference type="NCBI Taxonomy" id="152367"/>
    <lineage>
        <taxon>Eukaryota</taxon>
        <taxon>Viridiplantae</taxon>
        <taxon>Streptophyta</taxon>
        <taxon>Embryophyta</taxon>
        <taxon>Tracheophyta</taxon>
        <taxon>Spermatophyta</taxon>
        <taxon>Magnoliopsida</taxon>
        <taxon>Ranunculales</taxon>
        <taxon>Menispermaceae</taxon>
        <taxon>Menispermoideae</taxon>
        <taxon>Cissampelideae</taxon>
        <taxon>Stephania</taxon>
    </lineage>
</organism>
<evidence type="ECO:0000313" key="3">
    <source>
        <dbReference type="Proteomes" id="UP001419268"/>
    </source>
</evidence>
<gene>
    <name evidence="2" type="ORF">Scep_023972</name>
</gene>